<feature type="compositionally biased region" description="Basic residues" evidence="2">
    <location>
        <begin position="114"/>
        <end position="124"/>
    </location>
</feature>
<dbReference type="Proteomes" id="UP000250321">
    <property type="component" value="Unassembled WGS sequence"/>
</dbReference>
<evidence type="ECO:0000256" key="2">
    <source>
        <dbReference type="SAM" id="MobiDB-lite"/>
    </source>
</evidence>
<evidence type="ECO:0000313" key="3">
    <source>
        <dbReference type="EMBL" id="PQM37285.1"/>
    </source>
</evidence>
<keyword evidence="1" id="KW-0175">Coiled coil</keyword>
<sequence length="584" mass="63832">MATSAFKSTTKRTPIGASKAPAEDSASSNRKSSHRRSRSLSCFSRGLPERTPTAEDFDDNPAPKGRFVNTVRGSGFPEISLDDLAIELFDSSGDRGRSVARGSEATPTSSASQRRGRSVSRHSSRVGGGGDVRGNASNNSGGGRVISESKGNSRPRRSVSVARYQMSDSESDLDHSQNRSTAKSKNLSSANNQTPLSRKSTDSNYRQGLRRSLSQKDFKCHDGYSSQSSVVTDDEGRDAYSNTNGVEKTIRAVYSEKKAEHPVGNDVKSGFYEAMRKELRHAVEEIRTELELANGKTKPTVSAAGDLRSNSKDVLQAVSSIRKNYSSKLEQSEKRKQDLLAEIVLEEQHSRELSKIVKELLPEPKNIVGAEKPLRTRRRSNDRGRVSKRLTEEAERYIEDFISNVEDTDISSIDGERSDTSSSIGGITKTETFQNPAMSTPLPVAMDGVVLPWLQWETSNDATPIGCKNKTEPPGIPSILPWDNTAQGVISAQEQSNQSASSRGSWSPGIIDALSINIMEDAGSKTGGSGSYECQSRLSGSTGSRFDMEEYLQLKKNDDLLLERLKQQQRISSGGLLLCNRMLF</sequence>
<accession>A0A314UIB6</accession>
<keyword evidence="4" id="KW-1185">Reference proteome</keyword>
<comment type="caution">
    <text evidence="3">The sequence shown here is derived from an EMBL/GenBank/DDBJ whole genome shotgun (WGS) entry which is preliminary data.</text>
</comment>
<feature type="compositionally biased region" description="Polar residues" evidence="2">
    <location>
        <begin position="178"/>
        <end position="206"/>
    </location>
</feature>
<evidence type="ECO:0000313" key="4">
    <source>
        <dbReference type="Proteomes" id="UP000250321"/>
    </source>
</evidence>
<feature type="region of interest" description="Disordered" evidence="2">
    <location>
        <begin position="1"/>
        <end position="76"/>
    </location>
</feature>
<dbReference type="EMBL" id="PJQY01003473">
    <property type="protein sequence ID" value="PQM37285.1"/>
    <property type="molecule type" value="Genomic_DNA"/>
</dbReference>
<reference evidence="3 4" key="1">
    <citation type="submission" date="2018-02" db="EMBL/GenBank/DDBJ databases">
        <title>Draft genome of wild Prunus yedoensis var. nudiflora.</title>
        <authorList>
            <person name="Baek S."/>
            <person name="Kim J.-H."/>
            <person name="Choi K."/>
            <person name="Kim G.-B."/>
            <person name="Cho A."/>
            <person name="Jang H."/>
            <person name="Shin C.-H."/>
            <person name="Yu H.-J."/>
            <person name="Mun J.-H."/>
        </authorList>
    </citation>
    <scope>NUCLEOTIDE SEQUENCE [LARGE SCALE GENOMIC DNA]</scope>
    <source>
        <strain evidence="4">cv. Jeju island</strain>
        <tissue evidence="3">Leaf</tissue>
    </source>
</reference>
<feature type="region of interest" description="Disordered" evidence="2">
    <location>
        <begin position="94"/>
        <end position="242"/>
    </location>
</feature>
<dbReference type="PANTHER" id="PTHR34466:SF1">
    <property type="entry name" value="OS06G0609800 PROTEIN"/>
    <property type="match status" value="1"/>
</dbReference>
<evidence type="ECO:0000256" key="1">
    <source>
        <dbReference type="SAM" id="Coils"/>
    </source>
</evidence>
<gene>
    <name evidence="3" type="ORF">Pyn_32315</name>
</gene>
<proteinExistence type="predicted"/>
<dbReference type="AlphaFoldDB" id="A0A314UIB6"/>
<protein>
    <submittedName>
        <fullName evidence="3">Uncharacterized protein</fullName>
    </submittedName>
</protein>
<feature type="coiled-coil region" evidence="1">
    <location>
        <begin position="322"/>
        <end position="349"/>
    </location>
</feature>
<dbReference type="OrthoDB" id="1911931at2759"/>
<dbReference type="PANTHER" id="PTHR34466">
    <property type="entry name" value="OS11G0129800 PROTEIN"/>
    <property type="match status" value="1"/>
</dbReference>
<dbReference type="STRING" id="2094558.A0A314UIB6"/>
<feature type="compositionally biased region" description="Polar residues" evidence="2">
    <location>
        <begin position="1"/>
        <end position="12"/>
    </location>
</feature>
<organism evidence="3 4">
    <name type="scientific">Prunus yedoensis var. nudiflora</name>
    <dbReference type="NCBI Taxonomy" id="2094558"/>
    <lineage>
        <taxon>Eukaryota</taxon>
        <taxon>Viridiplantae</taxon>
        <taxon>Streptophyta</taxon>
        <taxon>Embryophyta</taxon>
        <taxon>Tracheophyta</taxon>
        <taxon>Spermatophyta</taxon>
        <taxon>Magnoliopsida</taxon>
        <taxon>eudicotyledons</taxon>
        <taxon>Gunneridae</taxon>
        <taxon>Pentapetalae</taxon>
        <taxon>rosids</taxon>
        <taxon>fabids</taxon>
        <taxon>Rosales</taxon>
        <taxon>Rosaceae</taxon>
        <taxon>Amygdaloideae</taxon>
        <taxon>Amygdaleae</taxon>
        <taxon>Prunus</taxon>
    </lineage>
</organism>
<name>A0A314UIB6_PRUYE</name>